<dbReference type="InterPro" id="IPR025110">
    <property type="entry name" value="AMP-bd_C"/>
</dbReference>
<dbReference type="AlphaFoldDB" id="A0A5A7SI88"/>
<dbReference type="Gene3D" id="3.40.50.12780">
    <property type="entry name" value="N-terminal domain of ligase-like"/>
    <property type="match status" value="1"/>
</dbReference>
<dbReference type="Pfam" id="PF00501">
    <property type="entry name" value="AMP-binding"/>
    <property type="match status" value="1"/>
</dbReference>
<evidence type="ECO:0000313" key="9">
    <source>
        <dbReference type="Proteomes" id="UP000322244"/>
    </source>
</evidence>
<keyword evidence="3" id="KW-0547">Nucleotide-binding</keyword>
<proteinExistence type="inferred from homology"/>
<keyword evidence="2 8" id="KW-0436">Ligase</keyword>
<dbReference type="InterPro" id="IPR042099">
    <property type="entry name" value="ANL_N_sf"/>
</dbReference>
<dbReference type="RefSeq" id="WP_149428678.1">
    <property type="nucleotide sequence ID" value="NZ_VLNY01000001.1"/>
</dbReference>
<dbReference type="NCBIfam" id="NF002937">
    <property type="entry name" value="PRK03584.1"/>
    <property type="match status" value="1"/>
</dbReference>
<dbReference type="GO" id="GO:0006629">
    <property type="term" value="P:lipid metabolic process"/>
    <property type="evidence" value="ECO:0007669"/>
    <property type="project" value="InterPro"/>
</dbReference>
<dbReference type="Proteomes" id="UP000322244">
    <property type="component" value="Unassembled WGS sequence"/>
</dbReference>
<evidence type="ECO:0000259" key="6">
    <source>
        <dbReference type="Pfam" id="PF13193"/>
    </source>
</evidence>
<feature type="domain" description="AMP-binding enzyme C-terminal" evidence="6">
    <location>
        <begin position="546"/>
        <end position="617"/>
    </location>
</feature>
<dbReference type="Pfam" id="PF13193">
    <property type="entry name" value="AMP-binding_C"/>
    <property type="match status" value="1"/>
</dbReference>
<gene>
    <name evidence="8" type="ORF">FOY51_02970</name>
</gene>
<evidence type="ECO:0000259" key="7">
    <source>
        <dbReference type="Pfam" id="PF16177"/>
    </source>
</evidence>
<protein>
    <submittedName>
        <fullName evidence="8">Acetoacetate--CoA ligase</fullName>
        <ecNumber evidence="8">6.2.1.16</ecNumber>
    </submittedName>
</protein>
<dbReference type="EC" id="6.2.1.16" evidence="8"/>
<feature type="domain" description="Acetyl-coenzyme A synthetase N-terminal" evidence="7">
    <location>
        <begin position="36"/>
        <end position="91"/>
    </location>
</feature>
<accession>A0A5A7SI88</accession>
<dbReference type="OrthoDB" id="9803968at2"/>
<evidence type="ECO:0000256" key="4">
    <source>
        <dbReference type="ARBA" id="ARBA00022840"/>
    </source>
</evidence>
<keyword evidence="4" id="KW-0067">ATP-binding</keyword>
<comment type="caution">
    <text evidence="8">The sequence shown here is derived from an EMBL/GenBank/DDBJ whole genome shotgun (WGS) entry which is preliminary data.</text>
</comment>
<dbReference type="Pfam" id="PF16177">
    <property type="entry name" value="ACAS_N"/>
    <property type="match status" value="1"/>
</dbReference>
<evidence type="ECO:0000313" key="8">
    <source>
        <dbReference type="EMBL" id="KAA0024902.1"/>
    </source>
</evidence>
<dbReference type="InterPro" id="IPR045851">
    <property type="entry name" value="AMP-bd_C_sf"/>
</dbReference>
<dbReference type="InterPro" id="IPR000873">
    <property type="entry name" value="AMP-dep_synth/lig_dom"/>
</dbReference>
<dbReference type="InterPro" id="IPR005914">
    <property type="entry name" value="Acac_CoA_synth"/>
</dbReference>
<dbReference type="InterPro" id="IPR032387">
    <property type="entry name" value="ACAS_N"/>
</dbReference>
<dbReference type="NCBIfam" id="TIGR01217">
    <property type="entry name" value="ac_ac_CoA_syn"/>
    <property type="match status" value="1"/>
</dbReference>
<dbReference type="SUPFAM" id="SSF56801">
    <property type="entry name" value="Acetyl-CoA synthetase-like"/>
    <property type="match status" value="1"/>
</dbReference>
<dbReference type="EMBL" id="VLNY01000001">
    <property type="protein sequence ID" value="KAA0024902.1"/>
    <property type="molecule type" value="Genomic_DNA"/>
</dbReference>
<dbReference type="GO" id="GO:0030729">
    <property type="term" value="F:acetoacetate-CoA ligase activity"/>
    <property type="evidence" value="ECO:0007669"/>
    <property type="project" value="UniProtKB-EC"/>
</dbReference>
<dbReference type="InterPro" id="IPR020845">
    <property type="entry name" value="AMP-binding_CS"/>
</dbReference>
<feature type="domain" description="AMP-dependent synthetase/ligase" evidence="5">
    <location>
        <begin position="109"/>
        <end position="478"/>
    </location>
</feature>
<sequence length="656" mass="70591">MSSARPEVTWRPDPAVASKTSIGRFAAKHGFGVDEYDAMWRWSITDPAEYWAGVWDFTGLTGSLGSREVTTSSDMAGTRYFDDGSVNVAENMLAADTRSLAVVEAGVDGCRRRWTFGDLRTEVEAVAGWLRRHGVSEGDVVATVSTNRAETLVSFLATAAVGAIWTSCAPELSGNAILDRIGQASPKVLFACSEYVYNGKTFDCRADLDRLVEALPDLQFVVLTDRDVDSTATPTIGTKAQFLRYNEVAKDTGEFVWERYAFNAPGLIMYTSGTTGKPKAIVHSAGGVLLKTQGEQAFHADIDPGDVLFWYTNTAWMMFHWLSFALARGAAIVLYDDAPVPTSGDGMDLGALWRVTAEAGVTVFGTSPSYMSLMIDNGYSPRTEHDLSRLHTVLAAGAPVSPEQYLWVKSDVSPDSRFGPMSGGTELMSSLVSGSQLHTVHAGEMSCKVLGAAVHVFDGRGVPVYGVKGELVLAEPTLGMPLTFWGEDGDARYRAAYFDGLPGVWTHGDLAEETVSGGVVIYGRSDATLNPGGVRIGTAEIYRPLADVTAIEASVVFGRPIATGEEIVLCVVLTEGVNLDEDLASQIRKVVRAQASPRHVPHAIYQVTDLPYTHNGKVIEKAAKAAALGLDVERFTSLRNRQSLAEFADLAGRVSL</sequence>
<evidence type="ECO:0000256" key="3">
    <source>
        <dbReference type="ARBA" id="ARBA00022741"/>
    </source>
</evidence>
<dbReference type="PANTHER" id="PTHR42921:SF1">
    <property type="entry name" value="ACETOACETYL-COA SYNTHETASE"/>
    <property type="match status" value="1"/>
</dbReference>
<comment type="similarity">
    <text evidence="1">Belongs to the ATP-dependent AMP-binding enzyme family.</text>
</comment>
<organism evidence="8 9">
    <name type="scientific">Antrihabitans cavernicola</name>
    <dbReference type="NCBI Taxonomy" id="2495913"/>
    <lineage>
        <taxon>Bacteria</taxon>
        <taxon>Bacillati</taxon>
        <taxon>Actinomycetota</taxon>
        <taxon>Actinomycetes</taxon>
        <taxon>Mycobacteriales</taxon>
        <taxon>Nocardiaceae</taxon>
        <taxon>Antrihabitans</taxon>
    </lineage>
</organism>
<evidence type="ECO:0000256" key="2">
    <source>
        <dbReference type="ARBA" id="ARBA00022598"/>
    </source>
</evidence>
<evidence type="ECO:0000256" key="1">
    <source>
        <dbReference type="ARBA" id="ARBA00006432"/>
    </source>
</evidence>
<dbReference type="Gene3D" id="3.30.300.30">
    <property type="match status" value="1"/>
</dbReference>
<dbReference type="PROSITE" id="PS00455">
    <property type="entry name" value="AMP_BINDING"/>
    <property type="match status" value="1"/>
</dbReference>
<reference evidence="8 9" key="1">
    <citation type="submission" date="2019-07" db="EMBL/GenBank/DDBJ databases">
        <title>Rhodococcus cavernicolus sp. nov., isolated from a cave.</title>
        <authorList>
            <person name="Lee S.D."/>
        </authorList>
    </citation>
    <scope>NUCLEOTIDE SEQUENCE [LARGE SCALE GENOMIC DNA]</scope>
    <source>
        <strain evidence="8 9">C1-24</strain>
    </source>
</reference>
<keyword evidence="9" id="KW-1185">Reference proteome</keyword>
<name>A0A5A7SI88_9NOCA</name>
<dbReference type="PANTHER" id="PTHR42921">
    <property type="entry name" value="ACETOACETYL-COA SYNTHETASE"/>
    <property type="match status" value="1"/>
</dbReference>
<dbReference type="GO" id="GO:0005524">
    <property type="term" value="F:ATP binding"/>
    <property type="evidence" value="ECO:0007669"/>
    <property type="project" value="UniProtKB-KW"/>
</dbReference>
<evidence type="ECO:0000259" key="5">
    <source>
        <dbReference type="Pfam" id="PF00501"/>
    </source>
</evidence>